<accession>A0ACB0EYA5</accession>
<name>A0ACB0EYA5_RANTA</name>
<reference evidence="1" key="1">
    <citation type="submission" date="2023-05" db="EMBL/GenBank/DDBJ databases">
        <authorList>
            <consortium name="ELIXIR-Norway"/>
        </authorList>
    </citation>
    <scope>NUCLEOTIDE SEQUENCE</scope>
</reference>
<evidence type="ECO:0000313" key="2">
    <source>
        <dbReference type="Proteomes" id="UP001162501"/>
    </source>
</evidence>
<dbReference type="EMBL" id="OX596112">
    <property type="protein sequence ID" value="CAI9705574.1"/>
    <property type="molecule type" value="Genomic_DNA"/>
</dbReference>
<evidence type="ECO:0000313" key="1">
    <source>
        <dbReference type="EMBL" id="CAI9705574.1"/>
    </source>
</evidence>
<gene>
    <name evidence="1" type="ORF">MRATA1EN3_LOCUS16787</name>
</gene>
<protein>
    <submittedName>
        <fullName evidence="1">Uncharacterized protein</fullName>
    </submittedName>
</protein>
<organism evidence="1 2">
    <name type="scientific">Rangifer tarandus platyrhynchus</name>
    <name type="common">Svalbard reindeer</name>
    <dbReference type="NCBI Taxonomy" id="3082113"/>
    <lineage>
        <taxon>Eukaryota</taxon>
        <taxon>Metazoa</taxon>
        <taxon>Chordata</taxon>
        <taxon>Craniata</taxon>
        <taxon>Vertebrata</taxon>
        <taxon>Euteleostomi</taxon>
        <taxon>Mammalia</taxon>
        <taxon>Eutheria</taxon>
        <taxon>Laurasiatheria</taxon>
        <taxon>Artiodactyla</taxon>
        <taxon>Ruminantia</taxon>
        <taxon>Pecora</taxon>
        <taxon>Cervidae</taxon>
        <taxon>Odocoileinae</taxon>
        <taxon>Rangifer</taxon>
    </lineage>
</organism>
<sequence>MDEKPLSTLGSGDQGPLQLLEATSRRAHRAQPAHRRGAPGPGPAWARKEQKAEGPGVQEAASSPPQPSCLGFLLLSLLTLGGGGSPGLLCERGRKGKLGRAGRAAALQINGRKGKFLAVKRSHSSSSYERLLDSSMSMCCGDLPEVEATWKPGAQLRGPLLSCTAQLWDVKSGGQAAFEAGAGLSSIRQ</sequence>
<proteinExistence type="predicted"/>
<dbReference type="Proteomes" id="UP001162501">
    <property type="component" value="Chromosome 28"/>
</dbReference>